<evidence type="ECO:0000313" key="4">
    <source>
        <dbReference type="Proteomes" id="UP001447188"/>
    </source>
</evidence>
<evidence type="ECO:0000313" key="3">
    <source>
        <dbReference type="EMBL" id="KAL0638607.1"/>
    </source>
</evidence>
<feature type="coiled-coil region" evidence="1">
    <location>
        <begin position="693"/>
        <end position="720"/>
    </location>
</feature>
<feature type="region of interest" description="Disordered" evidence="2">
    <location>
        <begin position="821"/>
        <end position="846"/>
    </location>
</feature>
<feature type="compositionally biased region" description="Basic and acidic residues" evidence="2">
    <location>
        <begin position="831"/>
        <end position="840"/>
    </location>
</feature>
<gene>
    <name evidence="3" type="ORF">Q9L58_002333</name>
</gene>
<feature type="region of interest" description="Disordered" evidence="2">
    <location>
        <begin position="1"/>
        <end position="118"/>
    </location>
</feature>
<reference evidence="3 4" key="1">
    <citation type="submission" date="2024-02" db="EMBL/GenBank/DDBJ databases">
        <title>Discinaceae phylogenomics.</title>
        <authorList>
            <person name="Dirks A.C."/>
            <person name="James T.Y."/>
        </authorList>
    </citation>
    <scope>NUCLEOTIDE SEQUENCE [LARGE SCALE GENOMIC DNA]</scope>
    <source>
        <strain evidence="3 4">ACD0624</strain>
    </source>
</reference>
<feature type="compositionally biased region" description="Low complexity" evidence="2">
    <location>
        <begin position="176"/>
        <end position="185"/>
    </location>
</feature>
<dbReference type="EMBL" id="JBBBZM010000020">
    <property type="protein sequence ID" value="KAL0638607.1"/>
    <property type="molecule type" value="Genomic_DNA"/>
</dbReference>
<evidence type="ECO:0000256" key="2">
    <source>
        <dbReference type="SAM" id="MobiDB-lite"/>
    </source>
</evidence>
<feature type="coiled-coil region" evidence="1">
    <location>
        <begin position="555"/>
        <end position="639"/>
    </location>
</feature>
<evidence type="ECO:0000256" key="1">
    <source>
        <dbReference type="SAM" id="Coils"/>
    </source>
</evidence>
<feature type="compositionally biased region" description="Polar residues" evidence="2">
    <location>
        <begin position="18"/>
        <end position="30"/>
    </location>
</feature>
<sequence length="1333" mass="151349">MSSSRDNSDMSTDESSDENPTWDANTTPHGMSSHKRRRRREGTPVPGAREARLSQAFDTPLERKRKRNSKGAVDTWSFLELLGAQNSTPSQKRKRGSLKDVTPNRLLSPAPNSELDQQLDYKKRVSFAGMMGPLKTPSAPTQQEGETADQKPQFSTRQRKSKTPRTPVYKTPIKPRTPVTPSTPATTPPSIPKFPKLQLSSTYHSDIPKPTEPKPIDEDSFHDLVEENNELRMRVQAFEQLDDMILDAAAPIGAIAFSDPTDILDIDPVRQTLLAIERPAAEACLVILDKLTEAQAGLAASRAEGVDQLAEVDEGAHKGEMLMERIGLLEESNEVLGVEKDELTRLYLNKYSTIQEKGQQIKALVGINRRFKEIQASDRETIATLQKEVEDLDEEKYELEQQKAQFVESAEVYISDLQKMYNGKITNTGEALSFAGSPAARQYGSPLVDNRKAAQGLAGVMDKLTGNDYINSIIPLYPLTVLVNFMRDYSEPPKKNTRAGTKAKQQEEVSESISESLEIIEDDDPCEEVKILLRENRINHAKQKKEWDQLSAKKARQAQAALKKMTNDRDRLEKLNQISQESMEAAESYSNMLVAAARAELKAELKEHVELLANSVEQTEALQDEVTTLRAEALKLQELKPTGTAEGGCDSCSEVKEQLSKLQITSAEQIETLQTEINLLGSIPPGAEANVKISELQAISDKKDEQINNLTIELDKLKMAPPTLPKQNDDEHATMKKRFSSLQKSSANNISKLQSEIKMLKSISSVNQTAESLQELKEFMETVTAESSINAAIDKIKSIPPTASKKNPYRKVKMQLLGLLETAGPTDEPEDQTRAPRETAPEDDPCAEVKKKLLQLQKRFNIIKKRLKTRKKEGNALEMELAKFKAYEATPSSEEFEKRLKEITDQQRLTYIRRINTLFRHRQEQMFPPAQAEEPTRLIKTTLRDLLRQDGPPIKEISDRWFEMQWDELYDQVTILCEINYRGRSDHLPFDYVKSAAEDELISYYLRDTVLSENAMHDRINSVTEIFGHTYRAKVAVAIVFRILVEEIFNPIRFLLNMRFPDSNRWKSKLQFKQAFEELDNPKIPRAATRRGFQEKESWCTRQAAITDREVYRPSRQRDGNFNYFKQIEETDYDGNDNDALLLNTARAKMMLAMFQTIDDGVLHEKFQEVRADVSRLIRDTLLPLRLPRTGTPPEGEREAWGGPALKLGVEGIIKFAFDLAVTMRSQRRIIYVNMEELQLTNMISFKTATMTDIEQPEARGWKERDQHDNKLQVIADEFEADLINSHGKVEVMVRPALWRKGNENGNFSTENIQILRKSKVILGKRPQPLYKS</sequence>
<keyword evidence="1" id="KW-0175">Coiled coil</keyword>
<accession>A0ABR3GSB1</accession>
<name>A0ABR3GSB1_9PEZI</name>
<protein>
    <submittedName>
        <fullName evidence="3">Uncharacterized protein</fullName>
    </submittedName>
</protein>
<comment type="caution">
    <text evidence="3">The sequence shown here is derived from an EMBL/GenBank/DDBJ whole genome shotgun (WGS) entry which is preliminary data.</text>
</comment>
<feature type="compositionally biased region" description="Polar residues" evidence="2">
    <location>
        <begin position="138"/>
        <end position="156"/>
    </location>
</feature>
<proteinExistence type="predicted"/>
<feature type="coiled-coil region" evidence="1">
    <location>
        <begin position="375"/>
        <end position="409"/>
    </location>
</feature>
<organism evidence="3 4">
    <name type="scientific">Discina gigas</name>
    <dbReference type="NCBI Taxonomy" id="1032678"/>
    <lineage>
        <taxon>Eukaryota</taxon>
        <taxon>Fungi</taxon>
        <taxon>Dikarya</taxon>
        <taxon>Ascomycota</taxon>
        <taxon>Pezizomycotina</taxon>
        <taxon>Pezizomycetes</taxon>
        <taxon>Pezizales</taxon>
        <taxon>Discinaceae</taxon>
        <taxon>Discina</taxon>
    </lineage>
</organism>
<feature type="region of interest" description="Disordered" evidence="2">
    <location>
        <begin position="130"/>
        <end position="196"/>
    </location>
</feature>
<dbReference type="Proteomes" id="UP001447188">
    <property type="component" value="Unassembled WGS sequence"/>
</dbReference>
<keyword evidence="4" id="KW-1185">Reference proteome</keyword>